<keyword evidence="2" id="KW-1185">Reference proteome</keyword>
<sequence length="151" mass="17432">MEHRVARAPQLKGLLIAICLQAFWFASVSMFITMPPSAQAETAVVDRVQLQLKPNRCVALHEGQVCYQTIQLWWSANQPGNYCLYQAHASEPIFCWQDVSEGKYQYEFSSDTAVQLQIIDTHTNTLIVKNVVEVAWVYKANTRRKTHWRLF</sequence>
<name>A0A266QA56_9GAMM</name>
<evidence type="ECO:0008006" key="3">
    <source>
        <dbReference type="Google" id="ProtNLM"/>
    </source>
</evidence>
<dbReference type="EMBL" id="NHNI01000001">
    <property type="protein sequence ID" value="OZY86732.1"/>
    <property type="molecule type" value="Genomic_DNA"/>
</dbReference>
<gene>
    <name evidence="1" type="ORF">CBP51_06890</name>
</gene>
<comment type="caution">
    <text evidence="1">The sequence shown here is derived from an EMBL/GenBank/DDBJ whole genome shotgun (WGS) entry which is preliminary data.</text>
</comment>
<reference evidence="2" key="1">
    <citation type="submission" date="2017-05" db="EMBL/GenBank/DDBJ databases">
        <authorList>
            <person name="Barney B.M."/>
        </authorList>
    </citation>
    <scope>NUCLEOTIDE SEQUENCE [LARGE SCALE GENOMIC DNA]</scope>
    <source>
        <strain evidence="2">PSBB022</strain>
    </source>
</reference>
<organism evidence="1 2">
    <name type="scientific">Cellvibrio mixtus</name>
    <dbReference type="NCBI Taxonomy" id="39650"/>
    <lineage>
        <taxon>Bacteria</taxon>
        <taxon>Pseudomonadati</taxon>
        <taxon>Pseudomonadota</taxon>
        <taxon>Gammaproteobacteria</taxon>
        <taxon>Cellvibrionales</taxon>
        <taxon>Cellvibrionaceae</taxon>
        <taxon>Cellvibrio</taxon>
    </lineage>
</organism>
<dbReference type="InterPro" id="IPR021559">
    <property type="entry name" value="DUF3019"/>
</dbReference>
<evidence type="ECO:0000313" key="2">
    <source>
        <dbReference type="Proteomes" id="UP000216101"/>
    </source>
</evidence>
<dbReference type="Proteomes" id="UP000216101">
    <property type="component" value="Unassembled WGS sequence"/>
</dbReference>
<dbReference type="RefSeq" id="WP_078045310.1">
    <property type="nucleotide sequence ID" value="NZ_NHNI01000001.1"/>
</dbReference>
<dbReference type="Pfam" id="PF11456">
    <property type="entry name" value="DUF3019"/>
    <property type="match status" value="1"/>
</dbReference>
<evidence type="ECO:0000313" key="1">
    <source>
        <dbReference type="EMBL" id="OZY86732.1"/>
    </source>
</evidence>
<protein>
    <recommendedName>
        <fullName evidence="3">DUF3019 domain-containing protein</fullName>
    </recommendedName>
</protein>
<accession>A0A266QA56</accession>
<dbReference type="AlphaFoldDB" id="A0A266QA56"/>
<proteinExistence type="predicted"/>